<reference evidence="8" key="1">
    <citation type="submission" date="2016-11" db="EMBL/GenBank/DDBJ databases">
        <authorList>
            <person name="Varghese N."/>
            <person name="Submissions S."/>
        </authorList>
    </citation>
    <scope>NUCLEOTIDE SEQUENCE [LARGE SCALE GENOMIC DNA]</scope>
    <source>
        <strain evidence="8">DSM 2635</strain>
    </source>
</reference>
<keyword evidence="4 7" id="KW-0808">Transferase</keyword>
<keyword evidence="3" id="KW-1003">Cell membrane</keyword>
<name>A0A1M5PUS9_9FIRM</name>
<proteinExistence type="inferred from homology"/>
<dbReference type="PANTHER" id="PTHR37316:SF3">
    <property type="entry name" value="TEICHOIC ACID GLYCEROL-PHOSPHATE TRANSFERASE"/>
    <property type="match status" value="1"/>
</dbReference>
<keyword evidence="5" id="KW-0777">Teichoic acid biosynthesis</keyword>
<dbReference type="EMBL" id="FQWX01000016">
    <property type="protein sequence ID" value="SHH05209.1"/>
    <property type="molecule type" value="Genomic_DNA"/>
</dbReference>
<evidence type="ECO:0000313" key="7">
    <source>
        <dbReference type="EMBL" id="SHH05209.1"/>
    </source>
</evidence>
<comment type="subcellular location">
    <subcellularLocation>
        <location evidence="1">Cell membrane</location>
        <topology evidence="1">Peripheral membrane protein</topology>
    </subcellularLocation>
</comment>
<evidence type="ECO:0000256" key="6">
    <source>
        <dbReference type="ARBA" id="ARBA00023136"/>
    </source>
</evidence>
<dbReference type="GO" id="GO:0005886">
    <property type="term" value="C:plasma membrane"/>
    <property type="evidence" value="ECO:0007669"/>
    <property type="project" value="UniProtKB-SubCell"/>
</dbReference>
<dbReference type="GO" id="GO:0047355">
    <property type="term" value="F:CDP-glycerol glycerophosphotransferase activity"/>
    <property type="evidence" value="ECO:0007669"/>
    <property type="project" value="InterPro"/>
</dbReference>
<keyword evidence="8" id="KW-1185">Reference proteome</keyword>
<evidence type="ECO:0000256" key="5">
    <source>
        <dbReference type="ARBA" id="ARBA00022944"/>
    </source>
</evidence>
<dbReference type="InterPro" id="IPR043148">
    <property type="entry name" value="TagF_C"/>
</dbReference>
<dbReference type="GO" id="GO:0019350">
    <property type="term" value="P:teichoic acid biosynthetic process"/>
    <property type="evidence" value="ECO:0007669"/>
    <property type="project" value="UniProtKB-KW"/>
</dbReference>
<comment type="similarity">
    <text evidence="2">Belongs to the CDP-glycerol glycerophosphotransferase family.</text>
</comment>
<dbReference type="Pfam" id="PF04464">
    <property type="entry name" value="Glyphos_transf"/>
    <property type="match status" value="1"/>
</dbReference>
<evidence type="ECO:0000256" key="3">
    <source>
        <dbReference type="ARBA" id="ARBA00022475"/>
    </source>
</evidence>
<evidence type="ECO:0000256" key="4">
    <source>
        <dbReference type="ARBA" id="ARBA00022679"/>
    </source>
</evidence>
<dbReference type="SUPFAM" id="SSF53756">
    <property type="entry name" value="UDP-Glycosyltransferase/glycogen phosphorylase"/>
    <property type="match status" value="1"/>
</dbReference>
<dbReference type="InterPro" id="IPR051612">
    <property type="entry name" value="Teichoic_Acid_Biosynth"/>
</dbReference>
<sequence>MDKIKFLINMVVAFFMYPFSKGRFDRRNIWLIGGHSGDIYNDNSKFFYEYMLKEHKEVEIYWVINKDSKVFDKVPGKKLIRGSRENYLYYYNSKAIIFSHSPSADIAPYNFAIPILNCFHKKPVKVYLNHGTISFKKRKPMNGRFKKLIDDLLKSYDISTASSEFEKDVMVNDWSMSEDSVCIVGNARYDNLPTDEKSETRDILYTPTWRDWIKFNSGKFTDTDYFKNIMDFLNDEKLNNVLEDKNINIKFYMHHLMHEFIDDIKENITGKRIIFLDKGVTLASEIRKSAANITDYSSVAIDFLYMNRPILFYQFDVEEYIKKVDSYIDLKSEMFGSLAYNSNEAVNKLIDIIENDFCVLDDQKNERSKFFRYNDNKNCERIYDCILSKINK</sequence>
<dbReference type="Gene3D" id="3.40.50.12580">
    <property type="match status" value="1"/>
</dbReference>
<organism evidence="7 8">
    <name type="scientific">Asaccharospora irregularis DSM 2635</name>
    <dbReference type="NCBI Taxonomy" id="1121321"/>
    <lineage>
        <taxon>Bacteria</taxon>
        <taxon>Bacillati</taxon>
        <taxon>Bacillota</taxon>
        <taxon>Clostridia</taxon>
        <taxon>Peptostreptococcales</taxon>
        <taxon>Peptostreptococcaceae</taxon>
        <taxon>Asaccharospora</taxon>
    </lineage>
</organism>
<protein>
    <submittedName>
        <fullName evidence="7">CDP-glycerol glycerophosphotransferase, TagB/SpsB family</fullName>
    </submittedName>
</protein>
<dbReference type="PANTHER" id="PTHR37316">
    <property type="entry name" value="TEICHOIC ACID GLYCEROL-PHOSPHATE PRIMASE"/>
    <property type="match status" value="1"/>
</dbReference>
<dbReference type="RefSeq" id="WP_073126203.1">
    <property type="nucleotide sequence ID" value="NZ_BAABCH010000097.1"/>
</dbReference>
<dbReference type="InterPro" id="IPR007554">
    <property type="entry name" value="Glycerophosphate_synth"/>
</dbReference>
<accession>A0A1M5PUS9</accession>
<dbReference type="STRING" id="1121321.SAMN04488530_11616"/>
<gene>
    <name evidence="7" type="ORF">SAMN04488530_11616</name>
</gene>
<evidence type="ECO:0000256" key="2">
    <source>
        <dbReference type="ARBA" id="ARBA00010488"/>
    </source>
</evidence>
<dbReference type="InterPro" id="IPR043149">
    <property type="entry name" value="TagF_N"/>
</dbReference>
<keyword evidence="6" id="KW-0472">Membrane</keyword>
<dbReference type="AlphaFoldDB" id="A0A1M5PUS9"/>
<dbReference type="Proteomes" id="UP000243255">
    <property type="component" value="Unassembled WGS sequence"/>
</dbReference>
<evidence type="ECO:0000313" key="8">
    <source>
        <dbReference type="Proteomes" id="UP000243255"/>
    </source>
</evidence>
<evidence type="ECO:0000256" key="1">
    <source>
        <dbReference type="ARBA" id="ARBA00004202"/>
    </source>
</evidence>
<dbReference type="Gene3D" id="3.40.50.11820">
    <property type="match status" value="1"/>
</dbReference>